<dbReference type="PANTHER" id="PTHR13011">
    <property type="entry name" value="TFIIF-ALPHA"/>
    <property type="match status" value="1"/>
</dbReference>
<feature type="compositionally biased region" description="Polar residues" evidence="8">
    <location>
        <begin position="497"/>
        <end position="511"/>
    </location>
</feature>
<feature type="compositionally biased region" description="Polar residues" evidence="8">
    <location>
        <begin position="640"/>
        <end position="650"/>
    </location>
</feature>
<evidence type="ECO:0000313" key="9">
    <source>
        <dbReference type="EMBL" id="KAL2038778.1"/>
    </source>
</evidence>
<feature type="compositionally biased region" description="Polar residues" evidence="8">
    <location>
        <begin position="557"/>
        <end position="568"/>
    </location>
</feature>
<feature type="region of interest" description="Disordered" evidence="8">
    <location>
        <begin position="146"/>
        <end position="181"/>
    </location>
</feature>
<comment type="function">
    <text evidence="7">TFIIF is a general transcription initiation factor that binds to RNA polymerase II and helps to recruit it to the initiation complex in collaboration with TFIIB. It promotes transcription elongation.</text>
</comment>
<feature type="region of interest" description="Disordered" evidence="8">
    <location>
        <begin position="381"/>
        <end position="402"/>
    </location>
</feature>
<keyword evidence="10" id="KW-1185">Reference proteome</keyword>
<evidence type="ECO:0000256" key="4">
    <source>
        <dbReference type="ARBA" id="ARBA00023125"/>
    </source>
</evidence>
<dbReference type="Pfam" id="PF05793">
    <property type="entry name" value="TFIIF_alpha"/>
    <property type="match status" value="1"/>
</dbReference>
<keyword evidence="5 7" id="KW-0804">Transcription</keyword>
<feature type="region of interest" description="Disordered" evidence="8">
    <location>
        <begin position="423"/>
        <end position="678"/>
    </location>
</feature>
<evidence type="ECO:0000256" key="6">
    <source>
        <dbReference type="ARBA" id="ARBA00023242"/>
    </source>
</evidence>
<feature type="compositionally biased region" description="Acidic residues" evidence="8">
    <location>
        <begin position="381"/>
        <end position="394"/>
    </location>
</feature>
<keyword evidence="6 7" id="KW-0539">Nucleus</keyword>
<gene>
    <name evidence="9" type="ORF">N7G274_008536</name>
</gene>
<feature type="compositionally biased region" description="Pro residues" evidence="8">
    <location>
        <begin position="572"/>
        <end position="581"/>
    </location>
</feature>
<accession>A0ABR4A167</accession>
<feature type="compositionally biased region" description="Basic and acidic residues" evidence="8">
    <location>
        <begin position="423"/>
        <end position="434"/>
    </location>
</feature>
<proteinExistence type="inferred from homology"/>
<dbReference type="SUPFAM" id="SSF50916">
    <property type="entry name" value="Rap30/74 interaction domains"/>
    <property type="match status" value="1"/>
</dbReference>
<evidence type="ECO:0000256" key="2">
    <source>
        <dbReference type="ARBA" id="ARBA00005249"/>
    </source>
</evidence>
<feature type="compositionally biased region" description="Basic residues" evidence="8">
    <location>
        <begin position="435"/>
        <end position="446"/>
    </location>
</feature>
<comment type="caution">
    <text evidence="9">The sequence shown here is derived from an EMBL/GenBank/DDBJ whole genome shotgun (WGS) entry which is preliminary data.</text>
</comment>
<name>A0ABR4A167_9LECA</name>
<dbReference type="Proteomes" id="UP001590950">
    <property type="component" value="Unassembled WGS sequence"/>
</dbReference>
<dbReference type="InterPro" id="IPR011039">
    <property type="entry name" value="TFIIF_interaction"/>
</dbReference>
<dbReference type="EMBL" id="JBEFKJ010000030">
    <property type="protein sequence ID" value="KAL2038778.1"/>
    <property type="molecule type" value="Genomic_DNA"/>
</dbReference>
<feature type="compositionally biased region" description="Basic and acidic residues" evidence="8">
    <location>
        <begin position="471"/>
        <end position="495"/>
    </location>
</feature>
<dbReference type="PANTHER" id="PTHR13011:SF0">
    <property type="entry name" value="GENERAL TRANSCRIPTION FACTOR IIF SUBUNIT 1"/>
    <property type="match status" value="1"/>
</dbReference>
<reference evidence="9 10" key="1">
    <citation type="submission" date="2024-09" db="EMBL/GenBank/DDBJ databases">
        <title>Rethinking Asexuality: The Enigmatic Case of Functional Sexual Genes in Lepraria (Stereocaulaceae).</title>
        <authorList>
            <person name="Doellman M."/>
            <person name="Sun Y."/>
            <person name="Barcenas-Pena A."/>
            <person name="Lumbsch H.T."/>
            <person name="Grewe F."/>
        </authorList>
    </citation>
    <scope>NUCLEOTIDE SEQUENCE [LARGE SCALE GENOMIC DNA]</scope>
    <source>
        <strain evidence="9 10">Mercado 3170</strain>
    </source>
</reference>
<evidence type="ECO:0000313" key="10">
    <source>
        <dbReference type="Proteomes" id="UP001590950"/>
    </source>
</evidence>
<dbReference type="InterPro" id="IPR008851">
    <property type="entry name" value="TFIIF-alpha"/>
</dbReference>
<feature type="region of interest" description="Disordered" evidence="8">
    <location>
        <begin position="1"/>
        <end position="54"/>
    </location>
</feature>
<evidence type="ECO:0000256" key="7">
    <source>
        <dbReference type="RuleBase" id="RU366044"/>
    </source>
</evidence>
<keyword evidence="4 7" id="KW-0238">DNA-binding</keyword>
<organism evidence="9 10">
    <name type="scientific">Stereocaulon virgatum</name>
    <dbReference type="NCBI Taxonomy" id="373712"/>
    <lineage>
        <taxon>Eukaryota</taxon>
        <taxon>Fungi</taxon>
        <taxon>Dikarya</taxon>
        <taxon>Ascomycota</taxon>
        <taxon>Pezizomycotina</taxon>
        <taxon>Lecanoromycetes</taxon>
        <taxon>OSLEUM clade</taxon>
        <taxon>Lecanoromycetidae</taxon>
        <taxon>Lecanorales</taxon>
        <taxon>Lecanorineae</taxon>
        <taxon>Stereocaulaceae</taxon>
        <taxon>Stereocaulon</taxon>
    </lineage>
</organism>
<comment type="subcellular location">
    <subcellularLocation>
        <location evidence="1 7">Nucleus</location>
    </subcellularLocation>
</comment>
<sequence>MSASPADRTPGGTPNGGPPRVIRRPKAANPMVPKVKKKPPQRAPMTNGHPIQQPNGLRAIAPGHMQSTLQHSGRPIPPISHASPAPLKSEMATSGFTSSPIAQFIDYPLVLTKRALIEGLRHHVARFSSKKNVDPRDEQEFVRPVRLHRRDPRAPPGGGGTKGEDQAMGGTDDVDDKEREKQDILKAERDAQREADRALVAPASSTTGTRKMGHNMKKTEQIWRNDQTEVQKAQSKLRYEEALPWHLEDFDNKSTWVGSYEAALSDTYAMMVLGQDGVFRITPLEKWYKFTQKNQFKTLTIEEAEKRFSKKVKEPRWFMDSEESKQQKQSELQNKKASSGLFLGKWEKRGGGSGIAAPNTKHENVDADDLDFQEDRFADDEENMLFEEDEETKEAEERIKRDQLQANVFDLKEEKEYEKQELLEKKEKEAEKKLGKGVKKALKKREKNYIYDSDSTDNPYSSESESDDTETERLKEEERKKAEEIKSSPEKDKLKTKQSGASSKGTNTPSHRPSKHADPLKHATSTNNLKRPGSPLDSEASGNESTHKKQKKKHPLSSAQLQKQTNNTLQPPSRPGSPPLPSSSAQQPTLSRKPSNVSAKRPRGGGSGSDTEGAAGSGGEMSDGTREKKRIKLKLGMPSKNGTPQGSRSGSPEIPNANVVKAGGSHAGSPASPQLADAMPLPTAAEIRNVVPPEGITVSQLLAHFKGRNISEDAARKTKFMKLMKENTQFERVRRVLLPLAEKP</sequence>
<feature type="compositionally biased region" description="Low complexity" evidence="8">
    <location>
        <begin position="582"/>
        <end position="591"/>
    </location>
</feature>
<evidence type="ECO:0000256" key="8">
    <source>
        <dbReference type="SAM" id="MobiDB-lite"/>
    </source>
</evidence>
<evidence type="ECO:0000256" key="3">
    <source>
        <dbReference type="ARBA" id="ARBA00023015"/>
    </source>
</evidence>
<comment type="similarity">
    <text evidence="2 7">Belongs to the TFIIF alpha subunit family.</text>
</comment>
<evidence type="ECO:0000256" key="1">
    <source>
        <dbReference type="ARBA" id="ARBA00004123"/>
    </source>
</evidence>
<protein>
    <recommendedName>
        <fullName evidence="7">Transcription initiation factor IIF subunit alpha</fullName>
    </recommendedName>
</protein>
<keyword evidence="3 7" id="KW-0805">Transcription regulation</keyword>
<evidence type="ECO:0000256" key="5">
    <source>
        <dbReference type="ARBA" id="ARBA00023163"/>
    </source>
</evidence>